<keyword evidence="1" id="KW-0645">Protease</keyword>
<sequence length="450" mass="49317">MGKKPAPLNEAPGDAMHRSSMKLALGATLLVSSLLHSACSQEAEPEMLPSLVNPETATVSSQAPIHKGFIWNGLHRKWVPVSYAVVNGMAVFEGDMILGTAEEMVARTRKVEAQGGTAAGSVQAQGVAVEGGDSHWLGAVVPYTIDPALPNPSRVTDAINEWTRSTTRVRYVLRTASNAGQYPDYVTFKVGTDPNSSSSSLGRVGGQQFVELNSDCSVSCTIHEIGHTLSLLHEQSREDRDSFVRIIEENIMYGYAHAFKKHPADSVDLGAYDFKSIMHYHKYAFSKDPVNALPTIEALNGESFGNSMYPSYGDTAAVNSLYSVDNSEFFLGQTYMDVLNRKADTYGFSNYLTALRSCNGNSTCLASTRASIARELLESPENRQQDPDLNPSSPNYNAAFITHCFTNFLRRQPDAQGFNWWLNDLNAGGNYTAVVNGFINSSEYRQRFNQ</sequence>
<dbReference type="PROSITE" id="PS51864">
    <property type="entry name" value="ASTACIN"/>
    <property type="match status" value="1"/>
</dbReference>
<dbReference type="CDD" id="cd04280">
    <property type="entry name" value="ZnMc_astacin_like"/>
    <property type="match status" value="1"/>
</dbReference>
<dbReference type="InterPro" id="IPR001506">
    <property type="entry name" value="Peptidase_M12A"/>
</dbReference>
<evidence type="ECO:0000259" key="2">
    <source>
        <dbReference type="PROSITE" id="PS51864"/>
    </source>
</evidence>
<dbReference type="EMBL" id="RAWB01000375">
    <property type="protein sequence ID" value="RKH51829.1"/>
    <property type="molecule type" value="Genomic_DNA"/>
</dbReference>
<evidence type="ECO:0000256" key="1">
    <source>
        <dbReference type="PROSITE-ProRule" id="PRU01211"/>
    </source>
</evidence>
<dbReference type="PANTHER" id="PTHR10127:SF873">
    <property type="entry name" value="METALLOENDOPEPTIDASE"/>
    <property type="match status" value="1"/>
</dbReference>
<comment type="caution">
    <text evidence="1">Lacks conserved residue(s) required for the propagation of feature annotation.</text>
</comment>
<keyword evidence="1" id="KW-0378">Hydrolase</keyword>
<dbReference type="SMART" id="SM00235">
    <property type="entry name" value="ZnMc"/>
    <property type="match status" value="1"/>
</dbReference>
<keyword evidence="1" id="KW-0482">Metalloprotease</keyword>
<dbReference type="InterPro" id="IPR024079">
    <property type="entry name" value="MetalloPept_cat_dom_sf"/>
</dbReference>
<evidence type="ECO:0000313" key="4">
    <source>
        <dbReference type="Proteomes" id="UP000272888"/>
    </source>
</evidence>
<protein>
    <submittedName>
        <fullName evidence="3">DUF4214 domain-containing protein</fullName>
    </submittedName>
</protein>
<dbReference type="Pfam" id="PF01400">
    <property type="entry name" value="Astacin"/>
    <property type="match status" value="1"/>
</dbReference>
<feature type="domain" description="Peptidase M12A" evidence="2">
    <location>
        <begin position="127"/>
        <end position="327"/>
    </location>
</feature>
<comment type="caution">
    <text evidence="3">The sequence shown here is derived from an EMBL/GenBank/DDBJ whole genome shotgun (WGS) entry which is preliminary data.</text>
</comment>
<feature type="binding site" evidence="1">
    <location>
        <position position="223"/>
    </location>
    <ligand>
        <name>Zn(2+)</name>
        <dbReference type="ChEBI" id="CHEBI:29105"/>
        <note>catalytic</note>
    </ligand>
</feature>
<organism evidence="3 4">
    <name type="scientific">Corallococcus llansteffanensis</name>
    <dbReference type="NCBI Taxonomy" id="2316731"/>
    <lineage>
        <taxon>Bacteria</taxon>
        <taxon>Pseudomonadati</taxon>
        <taxon>Myxococcota</taxon>
        <taxon>Myxococcia</taxon>
        <taxon>Myxococcales</taxon>
        <taxon>Cystobacterineae</taxon>
        <taxon>Myxococcaceae</taxon>
        <taxon>Corallococcus</taxon>
    </lineage>
</organism>
<keyword evidence="4" id="KW-1185">Reference proteome</keyword>
<feature type="binding site" evidence="1">
    <location>
        <position position="233"/>
    </location>
    <ligand>
        <name>Zn(2+)</name>
        <dbReference type="ChEBI" id="CHEBI:29105"/>
        <note>catalytic</note>
    </ligand>
</feature>
<dbReference type="InterPro" id="IPR034035">
    <property type="entry name" value="Astacin-like_dom"/>
</dbReference>
<dbReference type="AlphaFoldDB" id="A0A3A8P7J1"/>
<feature type="binding site" evidence="1">
    <location>
        <position position="227"/>
    </location>
    <ligand>
        <name>Zn(2+)</name>
        <dbReference type="ChEBI" id="CHEBI:29105"/>
        <note>catalytic</note>
    </ligand>
</feature>
<evidence type="ECO:0000313" key="3">
    <source>
        <dbReference type="EMBL" id="RKH51829.1"/>
    </source>
</evidence>
<dbReference type="GO" id="GO:0004222">
    <property type="term" value="F:metalloendopeptidase activity"/>
    <property type="evidence" value="ECO:0007669"/>
    <property type="project" value="UniProtKB-UniRule"/>
</dbReference>
<keyword evidence="1" id="KW-0862">Zinc</keyword>
<keyword evidence="1" id="KW-0479">Metal-binding</keyword>
<dbReference type="Gene3D" id="3.40.390.10">
    <property type="entry name" value="Collagenase (Catalytic Domain)"/>
    <property type="match status" value="1"/>
</dbReference>
<dbReference type="InterPro" id="IPR025282">
    <property type="entry name" value="DUF4214"/>
</dbReference>
<dbReference type="Pfam" id="PF13946">
    <property type="entry name" value="DUF4214"/>
    <property type="match status" value="1"/>
</dbReference>
<dbReference type="InterPro" id="IPR038255">
    <property type="entry name" value="PBS_linker_sf"/>
</dbReference>
<dbReference type="Gene3D" id="1.10.3130.20">
    <property type="entry name" value="Phycobilisome linker domain"/>
    <property type="match status" value="1"/>
</dbReference>
<dbReference type="PRINTS" id="PR00480">
    <property type="entry name" value="ASTACIN"/>
</dbReference>
<reference evidence="4" key="1">
    <citation type="submission" date="2018-09" db="EMBL/GenBank/DDBJ databases">
        <authorList>
            <person name="Livingstone P.G."/>
            <person name="Whitworth D.E."/>
        </authorList>
    </citation>
    <scope>NUCLEOTIDE SEQUENCE [LARGE SCALE GENOMIC DNA]</scope>
    <source>
        <strain evidence="4">CA051B</strain>
    </source>
</reference>
<comment type="cofactor">
    <cofactor evidence="1">
        <name>Zn(2+)</name>
        <dbReference type="ChEBI" id="CHEBI:29105"/>
    </cofactor>
    <text evidence="1">Binds 1 zinc ion per subunit.</text>
</comment>
<dbReference type="Proteomes" id="UP000272888">
    <property type="component" value="Unassembled WGS sequence"/>
</dbReference>
<gene>
    <name evidence="3" type="ORF">D7V93_28720</name>
</gene>
<proteinExistence type="predicted"/>
<accession>A0A3A8P7J1</accession>
<feature type="active site" evidence="1">
    <location>
        <position position="224"/>
    </location>
</feature>
<dbReference type="GO" id="GO:0006508">
    <property type="term" value="P:proteolysis"/>
    <property type="evidence" value="ECO:0007669"/>
    <property type="project" value="UniProtKB-KW"/>
</dbReference>
<dbReference type="SUPFAM" id="SSF55486">
    <property type="entry name" value="Metalloproteases ('zincins'), catalytic domain"/>
    <property type="match status" value="1"/>
</dbReference>
<name>A0A3A8P7J1_9BACT</name>
<dbReference type="InterPro" id="IPR006026">
    <property type="entry name" value="Peptidase_Metallo"/>
</dbReference>
<dbReference type="GO" id="GO:0008270">
    <property type="term" value="F:zinc ion binding"/>
    <property type="evidence" value="ECO:0007669"/>
    <property type="project" value="UniProtKB-UniRule"/>
</dbReference>
<dbReference type="PANTHER" id="PTHR10127">
    <property type="entry name" value="DISCOIDIN, CUB, EGF, LAMININ , AND ZINC METALLOPROTEASE DOMAIN CONTAINING"/>
    <property type="match status" value="1"/>
</dbReference>